<organism evidence="16 17">
    <name type="scientific">Finegoldia magna</name>
    <name type="common">Peptostreptococcus magnus</name>
    <dbReference type="NCBI Taxonomy" id="1260"/>
    <lineage>
        <taxon>Bacteria</taxon>
        <taxon>Bacillati</taxon>
        <taxon>Bacillota</taxon>
        <taxon>Tissierellia</taxon>
        <taxon>Tissierellales</taxon>
        <taxon>Peptoniphilaceae</taxon>
        <taxon>Finegoldia</taxon>
    </lineage>
</organism>
<keyword evidence="10 12" id="KW-1133">Transmembrane helix</keyword>
<dbReference type="InterPro" id="IPR013011">
    <property type="entry name" value="PTS_EIIB_2"/>
</dbReference>
<dbReference type="NCBIfam" id="TIGR01427">
    <property type="entry name" value="PTS_IIC_fructo"/>
    <property type="match status" value="1"/>
</dbReference>
<evidence type="ECO:0000256" key="1">
    <source>
        <dbReference type="ARBA" id="ARBA00004429"/>
    </source>
</evidence>
<dbReference type="InterPro" id="IPR016152">
    <property type="entry name" value="PTrfase/Anion_transptr"/>
</dbReference>
<comment type="caution">
    <text evidence="16">The sequence shown here is derived from an EMBL/GenBank/DDBJ whole genome shotgun (WGS) entry which is preliminary data.</text>
</comment>
<dbReference type="PROSITE" id="PS51094">
    <property type="entry name" value="PTS_EIIA_TYPE_2"/>
    <property type="match status" value="1"/>
</dbReference>
<feature type="domain" description="PTS EIIA type-2" evidence="13">
    <location>
        <begin position="5"/>
        <end position="149"/>
    </location>
</feature>
<dbReference type="GO" id="GO:0005886">
    <property type="term" value="C:plasma membrane"/>
    <property type="evidence" value="ECO:0007669"/>
    <property type="project" value="UniProtKB-SubCell"/>
</dbReference>
<dbReference type="PANTHER" id="PTHR30505:SF28">
    <property type="entry name" value="PTS SYSTEM 2-O-ALPHA-MANNOSYL-D-GLYCERATE-SPECIFIC EIIABC COMPONENT"/>
    <property type="match status" value="1"/>
</dbReference>
<evidence type="ECO:0000256" key="9">
    <source>
        <dbReference type="ARBA" id="ARBA00022692"/>
    </source>
</evidence>
<keyword evidence="7" id="KW-0808">Transferase</keyword>
<dbReference type="GO" id="GO:0009401">
    <property type="term" value="P:phosphoenolpyruvate-dependent sugar phosphotransferase system"/>
    <property type="evidence" value="ECO:0007669"/>
    <property type="project" value="UniProtKB-KW"/>
</dbReference>
<dbReference type="Gene3D" id="3.40.930.10">
    <property type="entry name" value="Mannitol-specific EII, Chain A"/>
    <property type="match status" value="1"/>
</dbReference>
<dbReference type="InterPro" id="IPR006327">
    <property type="entry name" value="PTS_IIC_fruc"/>
</dbReference>
<dbReference type="Pfam" id="PF02302">
    <property type="entry name" value="PTS_IIB"/>
    <property type="match status" value="1"/>
</dbReference>
<proteinExistence type="predicted"/>
<dbReference type="PROSITE" id="PS00372">
    <property type="entry name" value="PTS_EIIA_TYPE_2_HIS"/>
    <property type="match status" value="1"/>
</dbReference>
<evidence type="ECO:0000256" key="5">
    <source>
        <dbReference type="ARBA" id="ARBA00022553"/>
    </source>
</evidence>
<dbReference type="GO" id="GO:0022877">
    <property type="term" value="F:protein-N(PI)-phosphohistidine-fructose phosphotransferase system transporter activity"/>
    <property type="evidence" value="ECO:0007669"/>
    <property type="project" value="InterPro"/>
</dbReference>
<feature type="transmembrane region" description="Helical" evidence="12">
    <location>
        <begin position="416"/>
        <end position="438"/>
    </location>
</feature>
<keyword evidence="9 12" id="KW-0812">Transmembrane</keyword>
<reference evidence="17" key="1">
    <citation type="submission" date="2017-04" db="EMBL/GenBank/DDBJ databases">
        <title>Finegoldia magna isolated from orthopedic joint implant-associated infections.</title>
        <authorList>
            <person name="Bjorklund S."/>
            <person name="Bruggemann H."/>
            <person name="Jensen A."/>
            <person name="Hellmark B."/>
            <person name="Soderquist B."/>
        </authorList>
    </citation>
    <scope>NUCLEOTIDE SEQUENCE [LARGE SCALE GENOMIC DNA]</scope>
    <source>
        <strain evidence="17">CCUG 54800</strain>
    </source>
</reference>
<keyword evidence="11 12" id="KW-0472">Membrane</keyword>
<dbReference type="GO" id="GO:0005737">
    <property type="term" value="C:cytoplasm"/>
    <property type="evidence" value="ECO:0007669"/>
    <property type="project" value="UniProtKB-SubCell"/>
</dbReference>
<evidence type="ECO:0000313" key="17">
    <source>
        <dbReference type="Proteomes" id="UP000215413"/>
    </source>
</evidence>
<feature type="transmembrane region" description="Helical" evidence="12">
    <location>
        <begin position="597"/>
        <end position="618"/>
    </location>
</feature>
<evidence type="ECO:0000259" key="13">
    <source>
        <dbReference type="PROSITE" id="PS51094"/>
    </source>
</evidence>
<keyword evidence="3" id="KW-0813">Transport</keyword>
<feature type="transmembrane region" description="Helical" evidence="12">
    <location>
        <begin position="301"/>
        <end position="322"/>
    </location>
</feature>
<dbReference type="Gene3D" id="3.40.50.2300">
    <property type="match status" value="1"/>
</dbReference>
<dbReference type="SUPFAM" id="SSF52794">
    <property type="entry name" value="PTS system IIB component-like"/>
    <property type="match status" value="1"/>
</dbReference>
<evidence type="ECO:0000313" key="16">
    <source>
        <dbReference type="EMBL" id="OXZ26796.1"/>
    </source>
</evidence>
<dbReference type="AlphaFoldDB" id="A0A233V316"/>
<dbReference type="InterPro" id="IPR003352">
    <property type="entry name" value="PTS_EIIC"/>
</dbReference>
<evidence type="ECO:0000256" key="8">
    <source>
        <dbReference type="ARBA" id="ARBA00022683"/>
    </source>
</evidence>
<dbReference type="NCBIfam" id="TIGR00829">
    <property type="entry name" value="FRU"/>
    <property type="match status" value="1"/>
</dbReference>
<dbReference type="InterPro" id="IPR003353">
    <property type="entry name" value="PTS_IIB_fruc"/>
</dbReference>
<name>A0A233V316_FINMA</name>
<evidence type="ECO:0000256" key="4">
    <source>
        <dbReference type="ARBA" id="ARBA00022475"/>
    </source>
</evidence>
<dbReference type="RefSeq" id="WP_094206143.1">
    <property type="nucleotide sequence ID" value="NZ_JAWFMR010000001.1"/>
</dbReference>
<dbReference type="FunFam" id="3.40.930.10:FF:000009">
    <property type="entry name" value="PTS system, fructose specific IIABC component"/>
    <property type="match status" value="1"/>
</dbReference>
<dbReference type="InterPro" id="IPR002178">
    <property type="entry name" value="PTS_EIIA_type-2_dom"/>
</dbReference>
<dbReference type="Pfam" id="PF00359">
    <property type="entry name" value="PTS_EIIA_2"/>
    <property type="match status" value="1"/>
</dbReference>
<gene>
    <name evidence="16" type="ORF">B9N49_07255</name>
</gene>
<evidence type="ECO:0000256" key="6">
    <source>
        <dbReference type="ARBA" id="ARBA00022597"/>
    </source>
</evidence>
<evidence type="ECO:0000259" key="15">
    <source>
        <dbReference type="PROSITE" id="PS51104"/>
    </source>
</evidence>
<dbReference type="InterPro" id="IPR003501">
    <property type="entry name" value="PTS_EIIB_2/3"/>
</dbReference>
<dbReference type="GO" id="GO:0005351">
    <property type="term" value="F:carbohydrate:proton symporter activity"/>
    <property type="evidence" value="ECO:0007669"/>
    <property type="project" value="InterPro"/>
</dbReference>
<dbReference type="InterPro" id="IPR036095">
    <property type="entry name" value="PTS_EIIB-like_sf"/>
</dbReference>
<evidence type="ECO:0000256" key="7">
    <source>
        <dbReference type="ARBA" id="ARBA00022679"/>
    </source>
</evidence>
<evidence type="ECO:0000259" key="14">
    <source>
        <dbReference type="PROSITE" id="PS51099"/>
    </source>
</evidence>
<dbReference type="GO" id="GO:0090563">
    <property type="term" value="F:protein-phosphocysteine-sugar phosphotransferase activity"/>
    <property type="evidence" value="ECO:0007669"/>
    <property type="project" value="TreeGrafter"/>
</dbReference>
<dbReference type="EMBL" id="NDYC01000032">
    <property type="protein sequence ID" value="OXZ26796.1"/>
    <property type="molecule type" value="Genomic_DNA"/>
</dbReference>
<evidence type="ECO:0000256" key="11">
    <source>
        <dbReference type="ARBA" id="ARBA00023136"/>
    </source>
</evidence>
<dbReference type="InterPro" id="IPR050864">
    <property type="entry name" value="Bacterial_PTS_Sugar_Transport"/>
</dbReference>
<evidence type="ECO:0000256" key="12">
    <source>
        <dbReference type="SAM" id="Phobius"/>
    </source>
</evidence>
<evidence type="ECO:0000256" key="2">
    <source>
        <dbReference type="ARBA" id="ARBA00004496"/>
    </source>
</evidence>
<keyword evidence="5" id="KW-0597">Phosphoprotein</keyword>
<dbReference type="NCBIfam" id="TIGR00848">
    <property type="entry name" value="fruA"/>
    <property type="match status" value="1"/>
</dbReference>
<feature type="transmembrane region" description="Helical" evidence="12">
    <location>
        <begin position="372"/>
        <end position="396"/>
    </location>
</feature>
<feature type="transmembrane region" description="Helical" evidence="12">
    <location>
        <begin position="556"/>
        <end position="576"/>
    </location>
</feature>
<evidence type="ECO:0000256" key="10">
    <source>
        <dbReference type="ARBA" id="ARBA00022989"/>
    </source>
</evidence>
<feature type="domain" description="PTS EIIB type-2" evidence="14">
    <location>
        <begin position="172"/>
        <end position="267"/>
    </location>
</feature>
<dbReference type="Pfam" id="PF02378">
    <property type="entry name" value="PTS_EIIC"/>
    <property type="match status" value="1"/>
</dbReference>
<keyword evidence="8" id="KW-0598">Phosphotransferase system</keyword>
<dbReference type="Proteomes" id="UP000215413">
    <property type="component" value="Unassembled WGS sequence"/>
</dbReference>
<sequence length="623" mass="66715">MEIKDLLSKDLMIMNLKSTTKKDVIDEMIEKLYENNVINDVLKFRSEIMKRELESSTGLGEGVAMPHAKTSAVNKPAIVFARSTTGVDYEALDGEDTYIFFMIAATEGQNQMHIETLAKLSKLLLKEGFIDRLKSSESPEDVYKTIDDYAEESEPKVAPVETSSIYTEKPFVLAVTACPTGIAHTYMAEEALKEQASKMGVDIKVETNGSDGVKNKLSAADIEKSTGIIIAADRKVETARFNGKNVIECPVSDAIRNPKDLIEKIVDGKAKIYHADESESKEVEEETTNWKSKLYQDIMNGVSHMLPFVVGGGILLALSFLVERFFSDTSPIYNLFSVGGKAAFGFLIPILAGYIAMSIGDRPALMPGMVAGFIAGQGAGFLGGLLGGFLAGYVILFLKKITRNLPKSLEGTKPMLIFPVFGLLLTSLGMIFVISPVFTTINKAINGFLANMGTTNSILLGALLGAMMSVDMGGPVNKASYTFSIGVFTDTGNGAFMAATMAGGMVAPLAIAIASSLFKNKFDEKEKKSAVTNYILGASFITEGAIPFAAKDPLRVIVSSVIGSAIAGGLTQAFGVKSPAPHGGIFILPAMESVDKALFFVLSVAVGSLVSAIIYGLWKQKAE</sequence>
<keyword evidence="6" id="KW-0762">Sugar transport</keyword>
<keyword evidence="4" id="KW-1003">Cell membrane</keyword>
<dbReference type="PANTHER" id="PTHR30505">
    <property type="entry name" value="FRUCTOSE-LIKE PERMEASE"/>
    <property type="match status" value="1"/>
</dbReference>
<dbReference type="InterPro" id="IPR013014">
    <property type="entry name" value="PTS_EIIC_2"/>
</dbReference>
<protein>
    <submittedName>
        <fullName evidence="16">PTS fructose transporter subunit IIC</fullName>
    </submittedName>
</protein>
<dbReference type="FunFam" id="3.40.50.2300:FF:000014">
    <property type="entry name" value="PTS system fructose-like transporter subunit IIB"/>
    <property type="match status" value="1"/>
</dbReference>
<dbReference type="CDD" id="cd05569">
    <property type="entry name" value="PTS_IIB_fructose"/>
    <property type="match status" value="1"/>
</dbReference>
<dbReference type="SUPFAM" id="SSF55804">
    <property type="entry name" value="Phoshotransferase/anion transport protein"/>
    <property type="match status" value="1"/>
</dbReference>
<feature type="domain" description="PTS EIIC type-2" evidence="15">
    <location>
        <begin position="294"/>
        <end position="623"/>
    </location>
</feature>
<evidence type="ECO:0000256" key="3">
    <source>
        <dbReference type="ARBA" id="ARBA00022448"/>
    </source>
</evidence>
<feature type="transmembrane region" description="Helical" evidence="12">
    <location>
        <begin position="496"/>
        <end position="518"/>
    </location>
</feature>
<dbReference type="PROSITE" id="PS51104">
    <property type="entry name" value="PTS_EIIC_TYPE_2"/>
    <property type="match status" value="1"/>
</dbReference>
<comment type="subcellular location">
    <subcellularLocation>
        <location evidence="1">Cell inner membrane</location>
        <topology evidence="1">Multi-pass membrane protein</topology>
    </subcellularLocation>
    <subcellularLocation>
        <location evidence="2">Cytoplasm</location>
    </subcellularLocation>
</comment>
<feature type="transmembrane region" description="Helical" evidence="12">
    <location>
        <begin position="342"/>
        <end position="360"/>
    </location>
</feature>
<dbReference type="InterPro" id="IPR004715">
    <property type="entry name" value="PTS_IIA_fruc"/>
</dbReference>
<dbReference type="CDD" id="cd00211">
    <property type="entry name" value="PTS_IIA_fru"/>
    <property type="match status" value="1"/>
</dbReference>
<dbReference type="PROSITE" id="PS51099">
    <property type="entry name" value="PTS_EIIB_TYPE_2"/>
    <property type="match status" value="1"/>
</dbReference>
<accession>A0A233V316</accession>